<reference evidence="11 12" key="1">
    <citation type="submission" date="2023-09" db="EMBL/GenBank/DDBJ databases">
        <authorList>
            <person name="Rey-Velasco X."/>
        </authorList>
    </citation>
    <scope>NUCLEOTIDE SEQUENCE [LARGE SCALE GENOMIC DNA]</scope>
    <source>
        <strain evidence="11 12">P385</strain>
    </source>
</reference>
<dbReference type="RefSeq" id="WP_311658848.1">
    <property type="nucleotide sequence ID" value="NZ_JAVRHY010000007.1"/>
</dbReference>
<feature type="transmembrane region" description="Helical" evidence="9">
    <location>
        <begin position="259"/>
        <end position="280"/>
    </location>
</feature>
<sequence length="292" mass="30195">MAEAAIRIGRTAGAAGRDRWLACGAWISATMVAAVFVWLLSDLLRQGLGELSWSFLSGPVLDAGRDGGIGPVIVSSLLILGVCLAAVIPLGLAAAIWLAEYTRREDHAGATVRRSLDVLAGVPSIVFGLFGNAFFCVFLGMGYSIAAGGLTLACMVLPLFIRATEQGLAAVPDSYRAAGAAAGLRRHTLLRVILLPAAMPGMVVGLVLGIGRALAETAALLFTSGYVTRLPDSLGDSGRALSIHIYDLSMNVSGGLDQAFGTALVLIGLLLVINLAAGLAGRRMQQRALAVQ</sequence>
<dbReference type="PANTHER" id="PTHR43470">
    <property type="entry name" value="PHOSPHATE TRANSPORT SYSTEM PERMEASE PROTEIN PSTA-RELATED"/>
    <property type="match status" value="1"/>
</dbReference>
<dbReference type="Proteomes" id="UP001259982">
    <property type="component" value="Unassembled WGS sequence"/>
</dbReference>
<dbReference type="CDD" id="cd06261">
    <property type="entry name" value="TM_PBP2"/>
    <property type="match status" value="1"/>
</dbReference>
<evidence type="ECO:0000259" key="10">
    <source>
        <dbReference type="PROSITE" id="PS50928"/>
    </source>
</evidence>
<comment type="similarity">
    <text evidence="2 9">Belongs to the binding-protein-dependent transport system permease family. CysTW subfamily.</text>
</comment>
<evidence type="ECO:0000256" key="9">
    <source>
        <dbReference type="RuleBase" id="RU363043"/>
    </source>
</evidence>
<feature type="transmembrane region" description="Helical" evidence="9">
    <location>
        <begin position="141"/>
        <end position="161"/>
    </location>
</feature>
<evidence type="ECO:0000256" key="3">
    <source>
        <dbReference type="ARBA" id="ARBA00016864"/>
    </source>
</evidence>
<dbReference type="NCBIfam" id="TIGR00974">
    <property type="entry name" value="3a0107s02c"/>
    <property type="match status" value="1"/>
</dbReference>
<feature type="transmembrane region" description="Helical" evidence="9">
    <location>
        <begin position="118"/>
        <end position="135"/>
    </location>
</feature>
<dbReference type="InterPro" id="IPR000515">
    <property type="entry name" value="MetI-like"/>
</dbReference>
<evidence type="ECO:0000256" key="8">
    <source>
        <dbReference type="ARBA" id="ARBA00023136"/>
    </source>
</evidence>
<keyword evidence="6 9" id="KW-0812">Transmembrane</keyword>
<dbReference type="Gene3D" id="1.10.3720.10">
    <property type="entry name" value="MetI-like"/>
    <property type="match status" value="1"/>
</dbReference>
<comment type="caution">
    <text evidence="11">The sequence shown here is derived from an EMBL/GenBank/DDBJ whole genome shotgun (WGS) entry which is preliminary data.</text>
</comment>
<organism evidence="11 12">
    <name type="scientific">Spectribacter acetivorans</name>
    <dbReference type="NCBI Taxonomy" id="3075603"/>
    <lineage>
        <taxon>Bacteria</taxon>
        <taxon>Pseudomonadati</taxon>
        <taxon>Pseudomonadota</taxon>
        <taxon>Gammaproteobacteria</taxon>
        <taxon>Salinisphaerales</taxon>
        <taxon>Salinisphaeraceae</taxon>
        <taxon>Spectribacter</taxon>
    </lineage>
</organism>
<dbReference type="PANTHER" id="PTHR43470:SF3">
    <property type="entry name" value="PHOSPHATE TRANSPORT SYSTEM PERMEASE PROTEIN PSTA-RELATED"/>
    <property type="match status" value="1"/>
</dbReference>
<keyword evidence="7 9" id="KW-1133">Transmembrane helix</keyword>
<comment type="subcellular location">
    <subcellularLocation>
        <location evidence="9">Cell inner membrane</location>
        <topology evidence="9">Multi-pass membrane protein</topology>
    </subcellularLocation>
    <subcellularLocation>
        <location evidence="1">Cell membrane</location>
        <topology evidence="1">Multi-pass membrane protein</topology>
    </subcellularLocation>
</comment>
<evidence type="ECO:0000313" key="11">
    <source>
        <dbReference type="EMBL" id="MDT0618679.1"/>
    </source>
</evidence>
<protein>
    <recommendedName>
        <fullName evidence="3 9">Phosphate transport system permease protein PstA</fullName>
    </recommendedName>
</protein>
<evidence type="ECO:0000256" key="5">
    <source>
        <dbReference type="ARBA" id="ARBA00022475"/>
    </source>
</evidence>
<evidence type="ECO:0000313" key="12">
    <source>
        <dbReference type="Proteomes" id="UP001259982"/>
    </source>
</evidence>
<dbReference type="SUPFAM" id="SSF161098">
    <property type="entry name" value="MetI-like"/>
    <property type="match status" value="1"/>
</dbReference>
<dbReference type="Pfam" id="PF00528">
    <property type="entry name" value="BPD_transp_1"/>
    <property type="match status" value="1"/>
</dbReference>
<proteinExistence type="inferred from homology"/>
<gene>
    <name evidence="11" type="primary">pstA</name>
    <name evidence="11" type="ORF">RM531_09330</name>
</gene>
<evidence type="ECO:0000256" key="2">
    <source>
        <dbReference type="ARBA" id="ARBA00007069"/>
    </source>
</evidence>
<evidence type="ECO:0000256" key="4">
    <source>
        <dbReference type="ARBA" id="ARBA00022448"/>
    </source>
</evidence>
<feature type="domain" description="ABC transmembrane type-1" evidence="10">
    <location>
        <begin position="73"/>
        <end position="277"/>
    </location>
</feature>
<dbReference type="PROSITE" id="PS50928">
    <property type="entry name" value="ABC_TM1"/>
    <property type="match status" value="1"/>
</dbReference>
<keyword evidence="8 9" id="KW-0472">Membrane</keyword>
<dbReference type="InterPro" id="IPR035906">
    <property type="entry name" value="MetI-like_sf"/>
</dbReference>
<evidence type="ECO:0000256" key="1">
    <source>
        <dbReference type="ARBA" id="ARBA00004651"/>
    </source>
</evidence>
<keyword evidence="4" id="KW-0813">Transport</keyword>
<feature type="transmembrane region" description="Helical" evidence="9">
    <location>
        <begin position="192"/>
        <end position="215"/>
    </location>
</feature>
<keyword evidence="12" id="KW-1185">Reference proteome</keyword>
<feature type="transmembrane region" description="Helical" evidence="9">
    <location>
        <begin position="20"/>
        <end position="41"/>
    </location>
</feature>
<keyword evidence="5 9" id="KW-1003">Cell membrane</keyword>
<dbReference type="InterPro" id="IPR005672">
    <property type="entry name" value="Phosphate_PstA"/>
</dbReference>
<dbReference type="EMBL" id="JAVRHY010000007">
    <property type="protein sequence ID" value="MDT0618679.1"/>
    <property type="molecule type" value="Genomic_DNA"/>
</dbReference>
<evidence type="ECO:0000256" key="7">
    <source>
        <dbReference type="ARBA" id="ARBA00022989"/>
    </source>
</evidence>
<name>A0ABU3B873_9GAMM</name>
<accession>A0ABU3B873</accession>
<evidence type="ECO:0000256" key="6">
    <source>
        <dbReference type="ARBA" id="ARBA00022692"/>
    </source>
</evidence>
<feature type="transmembrane region" description="Helical" evidence="9">
    <location>
        <begin position="72"/>
        <end position="98"/>
    </location>
</feature>